<gene>
    <name evidence="11" type="ORF">SAMN05421837_103375</name>
</gene>
<dbReference type="CDD" id="cd17321">
    <property type="entry name" value="MFS_MMR_MDR_like"/>
    <property type="match status" value="1"/>
</dbReference>
<comment type="similarity">
    <text evidence="2">Belongs to the major facilitator superfamily. EmrB family.</text>
</comment>
<feature type="transmembrane region" description="Helical" evidence="9">
    <location>
        <begin position="461"/>
        <end position="482"/>
    </location>
</feature>
<protein>
    <submittedName>
        <fullName evidence="11">Drug resistance transporter, EmrB/QacA subfamily</fullName>
    </submittedName>
</protein>
<feature type="transmembrane region" description="Helical" evidence="9">
    <location>
        <begin position="77"/>
        <end position="96"/>
    </location>
</feature>
<evidence type="ECO:0000259" key="10">
    <source>
        <dbReference type="PROSITE" id="PS50850"/>
    </source>
</evidence>
<evidence type="ECO:0000256" key="2">
    <source>
        <dbReference type="ARBA" id="ARBA00008537"/>
    </source>
</evidence>
<keyword evidence="7 9" id="KW-0472">Membrane</keyword>
<feature type="transmembrane region" description="Helical" evidence="9">
    <location>
        <begin position="47"/>
        <end position="65"/>
    </location>
</feature>
<keyword evidence="4" id="KW-1003">Cell membrane</keyword>
<feature type="transmembrane region" description="Helical" evidence="9">
    <location>
        <begin position="267"/>
        <end position="290"/>
    </location>
</feature>
<evidence type="ECO:0000256" key="1">
    <source>
        <dbReference type="ARBA" id="ARBA00004651"/>
    </source>
</evidence>
<reference evidence="12" key="1">
    <citation type="submission" date="2016-10" db="EMBL/GenBank/DDBJ databases">
        <authorList>
            <person name="Varghese N."/>
            <person name="Submissions S."/>
        </authorList>
    </citation>
    <scope>NUCLEOTIDE SEQUENCE [LARGE SCALE GENOMIC DNA]</scope>
    <source>
        <strain evidence="12">DSM 44654</strain>
    </source>
</reference>
<dbReference type="EMBL" id="FNUJ01000003">
    <property type="protein sequence ID" value="SEF26525.1"/>
    <property type="molecule type" value="Genomic_DNA"/>
</dbReference>
<name>A0A1H5QKG5_9PSEU</name>
<evidence type="ECO:0000256" key="7">
    <source>
        <dbReference type="ARBA" id="ARBA00023136"/>
    </source>
</evidence>
<proteinExistence type="inferred from homology"/>
<keyword evidence="6 9" id="KW-1133">Transmembrane helix</keyword>
<feature type="transmembrane region" description="Helical" evidence="9">
    <location>
        <begin position="138"/>
        <end position="157"/>
    </location>
</feature>
<feature type="transmembrane region" description="Helical" evidence="9">
    <location>
        <begin position="102"/>
        <end position="126"/>
    </location>
</feature>
<keyword evidence="3" id="KW-0813">Transport</keyword>
<dbReference type="AlphaFoldDB" id="A0A1H5QKG5"/>
<organism evidence="11 12">
    <name type="scientific">Amycolatopsis pretoriensis</name>
    <dbReference type="NCBI Taxonomy" id="218821"/>
    <lineage>
        <taxon>Bacteria</taxon>
        <taxon>Bacillati</taxon>
        <taxon>Actinomycetota</taxon>
        <taxon>Actinomycetes</taxon>
        <taxon>Pseudonocardiales</taxon>
        <taxon>Pseudonocardiaceae</taxon>
        <taxon>Amycolatopsis</taxon>
    </lineage>
</organism>
<feature type="transmembrane region" description="Helical" evidence="9">
    <location>
        <begin position="302"/>
        <end position="319"/>
    </location>
</feature>
<evidence type="ECO:0000256" key="6">
    <source>
        <dbReference type="ARBA" id="ARBA00022989"/>
    </source>
</evidence>
<keyword evidence="12" id="KW-1185">Reference proteome</keyword>
<evidence type="ECO:0000256" key="5">
    <source>
        <dbReference type="ARBA" id="ARBA00022692"/>
    </source>
</evidence>
<evidence type="ECO:0000313" key="12">
    <source>
        <dbReference type="Proteomes" id="UP000198878"/>
    </source>
</evidence>
<dbReference type="PANTHER" id="PTHR42718">
    <property type="entry name" value="MAJOR FACILITATOR SUPERFAMILY MULTIDRUG TRANSPORTER MFSC"/>
    <property type="match status" value="1"/>
</dbReference>
<evidence type="ECO:0000256" key="9">
    <source>
        <dbReference type="SAM" id="Phobius"/>
    </source>
</evidence>
<feature type="transmembrane region" description="Helical" evidence="9">
    <location>
        <begin position="229"/>
        <end position="246"/>
    </location>
</feature>
<dbReference type="Gene3D" id="1.20.1720.10">
    <property type="entry name" value="Multidrug resistance protein D"/>
    <property type="match status" value="1"/>
</dbReference>
<evidence type="ECO:0000256" key="3">
    <source>
        <dbReference type="ARBA" id="ARBA00022448"/>
    </source>
</evidence>
<dbReference type="Pfam" id="PF07690">
    <property type="entry name" value="MFS_1"/>
    <property type="match status" value="1"/>
</dbReference>
<dbReference type="InterPro" id="IPR036259">
    <property type="entry name" value="MFS_trans_sf"/>
</dbReference>
<keyword evidence="5 9" id="KW-0812">Transmembrane</keyword>
<dbReference type="InterPro" id="IPR020846">
    <property type="entry name" value="MFS_dom"/>
</dbReference>
<dbReference type="Gene3D" id="1.20.1250.20">
    <property type="entry name" value="MFS general substrate transporter like domains"/>
    <property type="match status" value="1"/>
</dbReference>
<feature type="transmembrane region" description="Helical" evidence="9">
    <location>
        <begin position="355"/>
        <end position="382"/>
    </location>
</feature>
<dbReference type="RefSeq" id="WP_208608230.1">
    <property type="nucleotide sequence ID" value="NZ_FNUJ01000003.1"/>
</dbReference>
<evidence type="ECO:0000256" key="4">
    <source>
        <dbReference type="ARBA" id="ARBA00022475"/>
    </source>
</evidence>
<dbReference type="InterPro" id="IPR004638">
    <property type="entry name" value="EmrB-like"/>
</dbReference>
<dbReference type="STRING" id="218821.SAMN05421837_103375"/>
<comment type="subcellular location">
    <subcellularLocation>
        <location evidence="1">Cell membrane</location>
        <topology evidence="1">Multi-pass membrane protein</topology>
    </subcellularLocation>
</comment>
<dbReference type="PANTHER" id="PTHR42718:SF9">
    <property type="entry name" value="MAJOR FACILITATOR SUPERFAMILY MULTIDRUG TRANSPORTER MFSC"/>
    <property type="match status" value="1"/>
</dbReference>
<feature type="region of interest" description="Disordered" evidence="8">
    <location>
        <begin position="487"/>
        <end position="506"/>
    </location>
</feature>
<dbReference type="GO" id="GO:0005886">
    <property type="term" value="C:plasma membrane"/>
    <property type="evidence" value="ECO:0007669"/>
    <property type="project" value="UniProtKB-SubCell"/>
</dbReference>
<dbReference type="GO" id="GO:0022857">
    <property type="term" value="F:transmembrane transporter activity"/>
    <property type="evidence" value="ECO:0007669"/>
    <property type="project" value="InterPro"/>
</dbReference>
<sequence>MQVTPMRRWAALIALALAVLATALDMTVLNVALPTLAHDLNANTSVLQWFASAYTLTVSAVMLPIGALGDRYGRRKLLLAALLVFGLASAWCAYSTSSGELIAARVALGLGGAAIMPLSMAQMPVLFPNPRERDRAMAVWIAALAVGMPLGPLLGGWLLEHFWWGSVFIINVPLTVIAIAAVVALVPESRSSTARRLDLLGTALSSLGLVGVTYGFIRAGEQGWSDPPVTVSLLAGVVFLGLFLVWQRRARHALIDLSLFSDNGFRWGTLYSVLNAFAMFGVVFTVPMYFQGVLGTDAFGSGLRLLPMVAGMLVANGVSEPLKDKLGARRVLLAGFGISTAGMALGAFTTASTGYWFTAVWTAVLGVGIGLVMITSMALALGSLDDERSGVGSALITVLRNAGMTLGPAVLGTVAMTRYHDRLGALDTEPIRDSVIAGVGVANQAHDGAMLAQVHSAFTSGMSLLLAICAGICAVSAGLVAITTRRTPPSPVEAGAREAGVKAGTQ</sequence>
<feature type="transmembrane region" description="Helical" evidence="9">
    <location>
        <begin position="197"/>
        <end position="217"/>
    </location>
</feature>
<evidence type="ECO:0000313" key="11">
    <source>
        <dbReference type="EMBL" id="SEF26525.1"/>
    </source>
</evidence>
<dbReference type="InterPro" id="IPR011701">
    <property type="entry name" value="MFS"/>
</dbReference>
<feature type="transmembrane region" description="Helical" evidence="9">
    <location>
        <begin position="331"/>
        <end position="349"/>
    </location>
</feature>
<feature type="domain" description="Major facilitator superfamily (MFS) profile" evidence="10">
    <location>
        <begin position="11"/>
        <end position="488"/>
    </location>
</feature>
<accession>A0A1H5QKG5</accession>
<evidence type="ECO:0000256" key="8">
    <source>
        <dbReference type="SAM" id="MobiDB-lite"/>
    </source>
</evidence>
<dbReference type="NCBIfam" id="TIGR00711">
    <property type="entry name" value="efflux_EmrB"/>
    <property type="match status" value="1"/>
</dbReference>
<feature type="transmembrane region" description="Helical" evidence="9">
    <location>
        <begin position="394"/>
        <end position="416"/>
    </location>
</feature>
<dbReference type="SUPFAM" id="SSF103473">
    <property type="entry name" value="MFS general substrate transporter"/>
    <property type="match status" value="1"/>
</dbReference>
<dbReference type="PROSITE" id="PS50850">
    <property type="entry name" value="MFS"/>
    <property type="match status" value="1"/>
</dbReference>
<feature type="transmembrane region" description="Helical" evidence="9">
    <location>
        <begin position="163"/>
        <end position="185"/>
    </location>
</feature>
<dbReference type="Proteomes" id="UP000198878">
    <property type="component" value="Unassembled WGS sequence"/>
</dbReference>